<evidence type="ECO:0000259" key="1">
    <source>
        <dbReference type="PROSITE" id="PS50871"/>
    </source>
</evidence>
<name>A0A916YEM8_9BACT</name>
<sequence>MKKTLFISLFISFKIFGQAVTIVPSSVNNTEFLKIKKNGVGLDHRATDGVIGVGTYSGGYIQTHTPHSLLFTTNNGGPYMTLSYSTTPTLNGNLGIGILAPQEKLHVFGNIRASGLAGSGNLNVQADANGTLKTISPVAFSAYLNSALPIPPNTNTTIGINAEKYDLSNNFNTTTNLFTAPTNGIYHFDALVTWSSATATGGSFILEIIGSSPLFTLTQTTYSIPTTNYTFISSTASVDVKLNAGQTVKLSAYQTSNVTLTIQGNYNDYFGIFSGHLITAL</sequence>
<accession>A0A916YEM8</accession>
<dbReference type="Pfam" id="PF00386">
    <property type="entry name" value="C1q"/>
    <property type="match status" value="1"/>
</dbReference>
<dbReference type="Proteomes" id="UP000609064">
    <property type="component" value="Unassembled WGS sequence"/>
</dbReference>
<dbReference type="InterPro" id="IPR008983">
    <property type="entry name" value="Tumour_necrosis_fac-like_dom"/>
</dbReference>
<dbReference type="InterPro" id="IPR001073">
    <property type="entry name" value="C1q_dom"/>
</dbReference>
<organism evidence="2 3">
    <name type="scientific">Emticicia aquatilis</name>
    <dbReference type="NCBI Taxonomy" id="1537369"/>
    <lineage>
        <taxon>Bacteria</taxon>
        <taxon>Pseudomonadati</taxon>
        <taxon>Bacteroidota</taxon>
        <taxon>Cytophagia</taxon>
        <taxon>Cytophagales</taxon>
        <taxon>Leadbetterellaceae</taxon>
        <taxon>Emticicia</taxon>
    </lineage>
</organism>
<dbReference type="SUPFAM" id="SSF49842">
    <property type="entry name" value="TNF-like"/>
    <property type="match status" value="1"/>
</dbReference>
<comment type="caution">
    <text evidence="2">The sequence shown here is derived from an EMBL/GenBank/DDBJ whole genome shotgun (WGS) entry which is preliminary data.</text>
</comment>
<dbReference type="EMBL" id="BMKK01000001">
    <property type="protein sequence ID" value="GGD42193.1"/>
    <property type="molecule type" value="Genomic_DNA"/>
</dbReference>
<gene>
    <name evidence="2" type="ORF">GCM10011514_02710</name>
</gene>
<dbReference type="PROSITE" id="PS50871">
    <property type="entry name" value="C1Q"/>
    <property type="match status" value="1"/>
</dbReference>
<dbReference type="Gene3D" id="2.60.120.40">
    <property type="match status" value="1"/>
</dbReference>
<evidence type="ECO:0000313" key="3">
    <source>
        <dbReference type="Proteomes" id="UP000609064"/>
    </source>
</evidence>
<feature type="domain" description="C1q" evidence="1">
    <location>
        <begin position="133"/>
        <end position="281"/>
    </location>
</feature>
<protein>
    <recommendedName>
        <fullName evidence="1">C1q domain-containing protein</fullName>
    </recommendedName>
</protein>
<evidence type="ECO:0000313" key="2">
    <source>
        <dbReference type="EMBL" id="GGD42193.1"/>
    </source>
</evidence>
<keyword evidence="3" id="KW-1185">Reference proteome</keyword>
<reference evidence="2" key="1">
    <citation type="journal article" date="2014" name="Int. J. Syst. Evol. Microbiol.">
        <title>Complete genome sequence of Corynebacterium casei LMG S-19264T (=DSM 44701T), isolated from a smear-ripened cheese.</title>
        <authorList>
            <consortium name="US DOE Joint Genome Institute (JGI-PGF)"/>
            <person name="Walter F."/>
            <person name="Albersmeier A."/>
            <person name="Kalinowski J."/>
            <person name="Ruckert C."/>
        </authorList>
    </citation>
    <scope>NUCLEOTIDE SEQUENCE</scope>
    <source>
        <strain evidence="2">CGMCC 1.15958</strain>
    </source>
</reference>
<dbReference type="AlphaFoldDB" id="A0A916YEM8"/>
<dbReference type="RefSeq" id="WP_188763871.1">
    <property type="nucleotide sequence ID" value="NZ_BMKK01000001.1"/>
</dbReference>
<reference evidence="2" key="2">
    <citation type="submission" date="2020-09" db="EMBL/GenBank/DDBJ databases">
        <authorList>
            <person name="Sun Q."/>
            <person name="Zhou Y."/>
        </authorList>
    </citation>
    <scope>NUCLEOTIDE SEQUENCE</scope>
    <source>
        <strain evidence="2">CGMCC 1.15958</strain>
    </source>
</reference>
<proteinExistence type="predicted"/>